<comment type="caution">
    <text evidence="1">The sequence shown here is derived from an EMBL/GenBank/DDBJ whole genome shotgun (WGS) entry which is preliminary data.</text>
</comment>
<accession>A0ABT0Q7K9</accession>
<dbReference type="Proteomes" id="UP001203880">
    <property type="component" value="Unassembled WGS sequence"/>
</dbReference>
<sequence length="78" mass="8415">MCNHLHQAIHAPGKLPNSDLIEAYVHNRVRNTSVFIISNATTILNTMPIWLTELADKTGTASTFVGLIASLNLISAAT</sequence>
<reference evidence="1" key="1">
    <citation type="submission" date="2022-05" db="EMBL/GenBank/DDBJ databases">
        <authorList>
            <person name="Park J.-S."/>
        </authorList>
    </citation>
    <scope>NUCLEOTIDE SEQUENCE</scope>
    <source>
        <strain evidence="1">2012CJ41-6</strain>
    </source>
</reference>
<evidence type="ECO:0000313" key="1">
    <source>
        <dbReference type="EMBL" id="MCL6285845.1"/>
    </source>
</evidence>
<proteinExistence type="predicted"/>
<evidence type="ECO:0008006" key="3">
    <source>
        <dbReference type="Google" id="ProtNLM"/>
    </source>
</evidence>
<organism evidence="1 2">
    <name type="scientific">Ruegeria spongiae</name>
    <dbReference type="NCBI Taxonomy" id="2942209"/>
    <lineage>
        <taxon>Bacteria</taxon>
        <taxon>Pseudomonadati</taxon>
        <taxon>Pseudomonadota</taxon>
        <taxon>Alphaproteobacteria</taxon>
        <taxon>Rhodobacterales</taxon>
        <taxon>Roseobacteraceae</taxon>
        <taxon>Ruegeria</taxon>
    </lineage>
</organism>
<feature type="non-terminal residue" evidence="1">
    <location>
        <position position="78"/>
    </location>
</feature>
<dbReference type="RefSeq" id="WP_249713043.1">
    <property type="nucleotide sequence ID" value="NZ_JAMFMB010000040.1"/>
</dbReference>
<dbReference type="EMBL" id="JAMFMB010000040">
    <property type="protein sequence ID" value="MCL6285845.1"/>
    <property type="molecule type" value="Genomic_DNA"/>
</dbReference>
<evidence type="ECO:0000313" key="2">
    <source>
        <dbReference type="Proteomes" id="UP001203880"/>
    </source>
</evidence>
<protein>
    <recommendedName>
        <fullName evidence="3">Major Facilitator Superfamily protein</fullName>
    </recommendedName>
</protein>
<name>A0ABT0Q7K9_9RHOB</name>
<gene>
    <name evidence="1" type="ORF">M3P21_20210</name>
</gene>
<keyword evidence="2" id="KW-1185">Reference proteome</keyword>